<dbReference type="InParanoid" id="G4U188"/>
<reference evidence="1 2" key="1">
    <citation type="journal article" date="2011" name="PLoS Pathog.">
        <title>Endophytic Life Strategies Decoded by Genome and Transcriptome Analyses of the Mutualistic Root Symbiont Piriformospora indica.</title>
        <authorList>
            <person name="Zuccaro A."/>
            <person name="Lahrmann U."/>
            <person name="Guldener U."/>
            <person name="Langen G."/>
            <person name="Pfiffi S."/>
            <person name="Biedenkopf D."/>
            <person name="Wong P."/>
            <person name="Samans B."/>
            <person name="Grimm C."/>
            <person name="Basiewicz M."/>
            <person name="Murat C."/>
            <person name="Martin F."/>
            <person name="Kogel K.H."/>
        </authorList>
    </citation>
    <scope>NUCLEOTIDE SEQUENCE [LARGE SCALE GENOMIC DNA]</scope>
    <source>
        <strain evidence="1 2">DSM 11827</strain>
    </source>
</reference>
<evidence type="ECO:0000313" key="2">
    <source>
        <dbReference type="Proteomes" id="UP000007148"/>
    </source>
</evidence>
<keyword evidence="2" id="KW-1185">Reference proteome</keyword>
<dbReference type="EMBL" id="CAFZ01001491">
    <property type="protein sequence ID" value="CCA77331.1"/>
    <property type="molecule type" value="Genomic_DNA"/>
</dbReference>
<evidence type="ECO:0000313" key="1">
    <source>
        <dbReference type="EMBL" id="CCA77331.1"/>
    </source>
</evidence>
<protein>
    <submittedName>
        <fullName evidence="1">Uncharacterized protein</fullName>
    </submittedName>
</protein>
<comment type="caution">
    <text evidence="1">The sequence shown here is derived from an EMBL/GenBank/DDBJ whole genome shotgun (WGS) entry which is preliminary data.</text>
</comment>
<sequence>MLREDNQVERRGI</sequence>
<organism evidence="1 2">
    <name type="scientific">Serendipita indica (strain DSM 11827)</name>
    <name type="common">Root endophyte fungus</name>
    <name type="synonym">Piriformospora indica</name>
    <dbReference type="NCBI Taxonomy" id="1109443"/>
    <lineage>
        <taxon>Eukaryota</taxon>
        <taxon>Fungi</taxon>
        <taxon>Dikarya</taxon>
        <taxon>Basidiomycota</taxon>
        <taxon>Agaricomycotina</taxon>
        <taxon>Agaricomycetes</taxon>
        <taxon>Sebacinales</taxon>
        <taxon>Serendipitaceae</taxon>
        <taxon>Serendipita</taxon>
    </lineage>
</organism>
<proteinExistence type="predicted"/>
<dbReference type="Proteomes" id="UP000007148">
    <property type="component" value="Unassembled WGS sequence"/>
</dbReference>
<dbReference type="HOGENOM" id="CLU_3435985_0_0_1"/>
<accession>G4U188</accession>
<name>G4U188_SERID</name>
<gene>
    <name evidence="1" type="ORF">PIIN_11308</name>
</gene>